<organism evidence="2 3">
    <name type="scientific">Streptosporangium longisporum</name>
    <dbReference type="NCBI Taxonomy" id="46187"/>
    <lineage>
        <taxon>Bacteria</taxon>
        <taxon>Bacillati</taxon>
        <taxon>Actinomycetota</taxon>
        <taxon>Actinomycetes</taxon>
        <taxon>Streptosporangiales</taxon>
        <taxon>Streptosporangiaceae</taxon>
        <taxon>Streptosporangium</taxon>
    </lineage>
</organism>
<evidence type="ECO:0000313" key="3">
    <source>
        <dbReference type="Proteomes" id="UP001499930"/>
    </source>
</evidence>
<sequence length="218" mass="22606">MAGAAPEGGGQTGHMRTRVAVVVLLAALQGAAGCSSGESPARPRSASPSSPPPPSASPPSTAAPRGSTSSVIVECDSMIASQRAPSPNLEIVGGAVALPTSRTYERALQVSETRLPDGSEGLFAKQGLMVRRGRHVELTVPERVTDRFWLTWGRPGPTGMRVVDRCDAENEWIAFVGGYLARKAGCFPVLVSVDGRAFREVLIGVGAPCPGQGPAPRP</sequence>
<proteinExistence type="predicted"/>
<feature type="region of interest" description="Disordered" evidence="1">
    <location>
        <begin position="33"/>
        <end position="69"/>
    </location>
</feature>
<name>A0ABP6KCB6_9ACTN</name>
<accession>A0ABP6KCB6</accession>
<feature type="compositionally biased region" description="Low complexity" evidence="1">
    <location>
        <begin position="35"/>
        <end position="48"/>
    </location>
</feature>
<evidence type="ECO:0000313" key="2">
    <source>
        <dbReference type="EMBL" id="GAA3001036.1"/>
    </source>
</evidence>
<dbReference type="EMBL" id="BAAAWD010000006">
    <property type="protein sequence ID" value="GAA3001036.1"/>
    <property type="molecule type" value="Genomic_DNA"/>
</dbReference>
<protein>
    <submittedName>
        <fullName evidence="2">Uncharacterized protein</fullName>
    </submittedName>
</protein>
<evidence type="ECO:0000256" key="1">
    <source>
        <dbReference type="SAM" id="MobiDB-lite"/>
    </source>
</evidence>
<reference evidence="3" key="1">
    <citation type="journal article" date="2019" name="Int. J. Syst. Evol. Microbiol.">
        <title>The Global Catalogue of Microorganisms (GCM) 10K type strain sequencing project: providing services to taxonomists for standard genome sequencing and annotation.</title>
        <authorList>
            <consortium name="The Broad Institute Genomics Platform"/>
            <consortium name="The Broad Institute Genome Sequencing Center for Infectious Disease"/>
            <person name="Wu L."/>
            <person name="Ma J."/>
        </authorList>
    </citation>
    <scope>NUCLEOTIDE SEQUENCE [LARGE SCALE GENOMIC DNA]</scope>
    <source>
        <strain evidence="3">JCM 3106</strain>
    </source>
</reference>
<comment type="caution">
    <text evidence="2">The sequence shown here is derived from an EMBL/GenBank/DDBJ whole genome shotgun (WGS) entry which is preliminary data.</text>
</comment>
<feature type="compositionally biased region" description="Low complexity" evidence="1">
    <location>
        <begin position="58"/>
        <end position="69"/>
    </location>
</feature>
<keyword evidence="3" id="KW-1185">Reference proteome</keyword>
<gene>
    <name evidence="2" type="ORF">GCM10017559_22560</name>
</gene>
<dbReference type="Proteomes" id="UP001499930">
    <property type="component" value="Unassembled WGS sequence"/>
</dbReference>